<dbReference type="GO" id="GO:0003677">
    <property type="term" value="F:DNA binding"/>
    <property type="evidence" value="ECO:0007669"/>
    <property type="project" value="UniProtKB-UniRule"/>
</dbReference>
<organism evidence="8">
    <name type="scientific">Thermus sp. R</name>
    <dbReference type="NCBI Taxonomy" id="243901"/>
    <lineage>
        <taxon>Bacteria</taxon>
        <taxon>Thermotogati</taxon>
        <taxon>Deinococcota</taxon>
        <taxon>Deinococci</taxon>
        <taxon>Thermales</taxon>
        <taxon>Thermaceae</taxon>
        <taxon>Thermus</taxon>
    </lineage>
</organism>
<keyword evidence="3" id="KW-0233">DNA recombination</keyword>
<feature type="domain" description="Core-binding (CB)" evidence="7">
    <location>
        <begin position="79"/>
        <end position="164"/>
    </location>
</feature>
<dbReference type="InterPro" id="IPR010998">
    <property type="entry name" value="Integrase_recombinase_N"/>
</dbReference>
<evidence type="ECO:0000256" key="1">
    <source>
        <dbReference type="ARBA" id="ARBA00022908"/>
    </source>
</evidence>
<dbReference type="Gene3D" id="1.10.150.130">
    <property type="match status" value="1"/>
</dbReference>
<keyword evidence="1" id="KW-0229">DNA integration</keyword>
<evidence type="ECO:0000313" key="8">
    <source>
        <dbReference type="EMBL" id="AAQ72365.1"/>
    </source>
</evidence>
<proteinExistence type="predicted"/>
<dbReference type="InterPro" id="IPR044068">
    <property type="entry name" value="CB"/>
</dbReference>
<dbReference type="GO" id="GO:0015074">
    <property type="term" value="P:DNA integration"/>
    <property type="evidence" value="ECO:0007669"/>
    <property type="project" value="UniProtKB-KW"/>
</dbReference>
<dbReference type="Pfam" id="PF00589">
    <property type="entry name" value="Phage_integrase"/>
    <property type="match status" value="1"/>
</dbReference>
<feature type="region of interest" description="Disordered" evidence="5">
    <location>
        <begin position="371"/>
        <end position="391"/>
    </location>
</feature>
<dbReference type="PANTHER" id="PTHR30349">
    <property type="entry name" value="PHAGE INTEGRASE-RELATED"/>
    <property type="match status" value="1"/>
</dbReference>
<dbReference type="InterPro" id="IPR013762">
    <property type="entry name" value="Integrase-like_cat_sf"/>
</dbReference>
<feature type="compositionally biased region" description="Gly residues" evidence="5">
    <location>
        <begin position="374"/>
        <end position="391"/>
    </location>
</feature>
<gene>
    <name evidence="8" type="primary">int</name>
</gene>
<dbReference type="AlphaFoldDB" id="Q6UQ62"/>
<evidence type="ECO:0000259" key="7">
    <source>
        <dbReference type="PROSITE" id="PS51900"/>
    </source>
</evidence>
<sequence length="391" mass="43235">MSQTSVICRNPPPAAPAPRPPFFRGFSPSRTGLFLGLGFPPPLRQTNLLRMLYFGKAGAGALEGIPGPPPEGGPMNQPDPHAELFAPFRRYLEMEEGRSPRTAKEYLMDAGLFARWFRERHGRPPRWEEVGSQHIRAFLASREVSPYRAGRVLASLRKLFRYLAEVEGLPLLKDPTEGVKRPKLPRRLPVYLTPPEVARLLQAAYQNRSPRVALRDWALLAFLYGTGLRLSEALALTYADLTYQDGIPHAIRVQGKGGKERVVVLSPTAQRALHQWLKHRNLEGHPTSPYIWSHTSGPNRGKPFSARAVEAMVKRVAKRAGLKDWRRITPHKLRHSYASALVEAGRGIDEGEGASGAQLHQHHPGLRACVPQAPGGGRPGAAGRGGIKWNG</sequence>
<dbReference type="PROSITE" id="PS51900">
    <property type="entry name" value="CB"/>
    <property type="match status" value="1"/>
</dbReference>
<feature type="domain" description="Tyr recombinase" evidence="6">
    <location>
        <begin position="187"/>
        <end position="391"/>
    </location>
</feature>
<protein>
    <submittedName>
        <fullName evidence="8">Putative integrase</fullName>
    </submittedName>
</protein>
<feature type="region of interest" description="Disordered" evidence="5">
    <location>
        <begin position="1"/>
        <end position="21"/>
    </location>
</feature>
<name>Q6UQ62_9DEIN</name>
<evidence type="ECO:0000259" key="6">
    <source>
        <dbReference type="PROSITE" id="PS51898"/>
    </source>
</evidence>
<dbReference type="InterPro" id="IPR050090">
    <property type="entry name" value="Tyrosine_recombinase_XerCD"/>
</dbReference>
<evidence type="ECO:0000256" key="4">
    <source>
        <dbReference type="PROSITE-ProRule" id="PRU01248"/>
    </source>
</evidence>
<dbReference type="PROSITE" id="PS51898">
    <property type="entry name" value="TYR_RECOMBINASE"/>
    <property type="match status" value="1"/>
</dbReference>
<evidence type="ECO:0000256" key="3">
    <source>
        <dbReference type="ARBA" id="ARBA00023172"/>
    </source>
</evidence>
<dbReference type="InterPro" id="IPR002104">
    <property type="entry name" value="Integrase_catalytic"/>
</dbReference>
<accession>Q6UQ62</accession>
<dbReference type="EMBL" id="AY364325">
    <property type="protein sequence ID" value="AAQ72365.1"/>
    <property type="molecule type" value="Genomic_DNA"/>
</dbReference>
<dbReference type="Gene3D" id="1.10.443.10">
    <property type="entry name" value="Intergrase catalytic core"/>
    <property type="match status" value="1"/>
</dbReference>
<dbReference type="InterPro" id="IPR011010">
    <property type="entry name" value="DNA_brk_join_enz"/>
</dbReference>
<dbReference type="SUPFAM" id="SSF56349">
    <property type="entry name" value="DNA breaking-rejoining enzymes"/>
    <property type="match status" value="1"/>
</dbReference>
<dbReference type="GO" id="GO:0006310">
    <property type="term" value="P:DNA recombination"/>
    <property type="evidence" value="ECO:0007669"/>
    <property type="project" value="UniProtKB-KW"/>
</dbReference>
<reference evidence="8" key="1">
    <citation type="submission" date="2003-08" db="EMBL/GenBank/DDBJ databases">
        <title>Method for cloning and expression of TspRI restriction endonuclease and TspRI methylase in E. coli.</title>
        <authorList>
            <person name="Xu S.-Y."/>
            <person name="Dore A."/>
            <person name="Dalton M."/>
            <person name="Benner J."/>
        </authorList>
    </citation>
    <scope>NUCLEOTIDE SEQUENCE</scope>
    <source>
        <strain evidence="8">R</strain>
    </source>
</reference>
<keyword evidence="2 4" id="KW-0238">DNA-binding</keyword>
<evidence type="ECO:0000256" key="5">
    <source>
        <dbReference type="SAM" id="MobiDB-lite"/>
    </source>
</evidence>
<dbReference type="Pfam" id="PF02899">
    <property type="entry name" value="Phage_int_SAM_1"/>
    <property type="match status" value="1"/>
</dbReference>
<evidence type="ECO:0000256" key="2">
    <source>
        <dbReference type="ARBA" id="ARBA00023125"/>
    </source>
</evidence>
<dbReference type="PANTHER" id="PTHR30349:SF81">
    <property type="entry name" value="TYROSINE RECOMBINASE XERC"/>
    <property type="match status" value="1"/>
</dbReference>
<feature type="compositionally biased region" description="Pro residues" evidence="5">
    <location>
        <begin position="10"/>
        <end position="21"/>
    </location>
</feature>
<dbReference type="InterPro" id="IPR004107">
    <property type="entry name" value="Integrase_SAM-like_N"/>
</dbReference>